<sequence>MEAASILSAMKGEKLKDSPQWLTWFTKVQLYAVQKNPLQEPAEPEYPEEGDERDRRIWRDRMDVYKVKYTRWEKQAKGLSDSRFARSTAYEEEIRIKWKVFAIQKPTGDIEEWLQQWNTLREQAVSLGINDGDANRDFLHAVKEVLPIWWQGKYQEIVIDKKVYDTRDLLESFRAINREIGVQTMTSTNAPKGAFSTWQGHQEAKPEVKQEKLPFKKRRCPCGSTHPRHKVATCYVINEAIRPEGYTLNKRTLEKAKKKLAKDLA</sequence>
<dbReference type="STRING" id="254877.A0A1V6SSG6"/>
<comment type="caution">
    <text evidence="1">The sequence shown here is derived from an EMBL/GenBank/DDBJ whole genome shotgun (WGS) entry which is preliminary data.</text>
</comment>
<organism evidence="1 2">
    <name type="scientific">Penicillium flavigenum</name>
    <dbReference type="NCBI Taxonomy" id="254877"/>
    <lineage>
        <taxon>Eukaryota</taxon>
        <taxon>Fungi</taxon>
        <taxon>Dikarya</taxon>
        <taxon>Ascomycota</taxon>
        <taxon>Pezizomycotina</taxon>
        <taxon>Eurotiomycetes</taxon>
        <taxon>Eurotiomycetidae</taxon>
        <taxon>Eurotiales</taxon>
        <taxon>Aspergillaceae</taxon>
        <taxon>Penicillium</taxon>
    </lineage>
</organism>
<proteinExistence type="predicted"/>
<evidence type="ECO:0000313" key="2">
    <source>
        <dbReference type="Proteomes" id="UP000191342"/>
    </source>
</evidence>
<keyword evidence="2" id="KW-1185">Reference proteome</keyword>
<dbReference type="EMBL" id="MLQL01000027">
    <property type="protein sequence ID" value="OQE16624.1"/>
    <property type="molecule type" value="Genomic_DNA"/>
</dbReference>
<dbReference type="AlphaFoldDB" id="A0A1V6SSG6"/>
<accession>A0A1V6SSG6</accession>
<protein>
    <submittedName>
        <fullName evidence="1">Uncharacterized protein</fullName>
    </submittedName>
</protein>
<dbReference type="Proteomes" id="UP000191342">
    <property type="component" value="Unassembled WGS sequence"/>
</dbReference>
<evidence type="ECO:0000313" key="1">
    <source>
        <dbReference type="EMBL" id="OQE16624.1"/>
    </source>
</evidence>
<reference evidence="2" key="1">
    <citation type="journal article" date="2017" name="Nat. Microbiol.">
        <title>Global analysis of biosynthetic gene clusters reveals vast potential of secondary metabolite production in Penicillium species.</title>
        <authorList>
            <person name="Nielsen J.C."/>
            <person name="Grijseels S."/>
            <person name="Prigent S."/>
            <person name="Ji B."/>
            <person name="Dainat J."/>
            <person name="Nielsen K.F."/>
            <person name="Frisvad J.C."/>
            <person name="Workman M."/>
            <person name="Nielsen J."/>
        </authorList>
    </citation>
    <scope>NUCLEOTIDE SEQUENCE [LARGE SCALE GENOMIC DNA]</scope>
    <source>
        <strain evidence="2">IBT 14082</strain>
    </source>
</reference>
<dbReference type="OrthoDB" id="2663223at2759"/>
<gene>
    <name evidence="1" type="ORF">PENFLA_c027G03693</name>
</gene>
<name>A0A1V6SSG6_9EURO</name>